<dbReference type="RefSeq" id="WP_051793758.1">
    <property type="nucleotide sequence ID" value="NZ_QHKI01000002.1"/>
</dbReference>
<accession>A0A428ZR35</accession>
<name>A0A428ZR35_KIBAR</name>
<comment type="caution">
    <text evidence="1">The sequence shown here is derived from an EMBL/GenBank/DDBJ whole genome shotgun (WGS) entry which is preliminary data.</text>
</comment>
<dbReference type="Pfam" id="PF10898">
    <property type="entry name" value="DUF2716"/>
    <property type="match status" value="1"/>
</dbReference>
<dbReference type="InterPro" id="IPR020323">
    <property type="entry name" value="DUF2716"/>
</dbReference>
<reference evidence="1 2" key="1">
    <citation type="submission" date="2018-05" db="EMBL/GenBank/DDBJ databases">
        <title>Evolution of GPA BGCs.</title>
        <authorList>
            <person name="Waglechner N."/>
            <person name="Wright G.D."/>
        </authorList>
    </citation>
    <scope>NUCLEOTIDE SEQUENCE [LARGE SCALE GENOMIC DNA]</scope>
    <source>
        <strain evidence="1 2">A82846</strain>
    </source>
</reference>
<dbReference type="AlphaFoldDB" id="A0A428ZR35"/>
<proteinExistence type="predicted"/>
<dbReference type="EMBL" id="QHKI01000002">
    <property type="protein sequence ID" value="RSM90443.1"/>
    <property type="molecule type" value="Genomic_DNA"/>
</dbReference>
<dbReference type="Proteomes" id="UP000287547">
    <property type="component" value="Unassembled WGS sequence"/>
</dbReference>
<gene>
    <name evidence="1" type="ORF">DMH04_02930</name>
</gene>
<organism evidence="1 2">
    <name type="scientific">Kibdelosporangium aridum</name>
    <dbReference type="NCBI Taxonomy" id="2030"/>
    <lineage>
        <taxon>Bacteria</taxon>
        <taxon>Bacillati</taxon>
        <taxon>Actinomycetota</taxon>
        <taxon>Actinomycetes</taxon>
        <taxon>Pseudonocardiales</taxon>
        <taxon>Pseudonocardiaceae</taxon>
        <taxon>Kibdelosporangium</taxon>
    </lineage>
</organism>
<evidence type="ECO:0000313" key="2">
    <source>
        <dbReference type="Proteomes" id="UP000287547"/>
    </source>
</evidence>
<evidence type="ECO:0000313" key="1">
    <source>
        <dbReference type="EMBL" id="RSM90443.1"/>
    </source>
</evidence>
<dbReference type="OrthoDB" id="80999at2"/>
<protein>
    <submittedName>
        <fullName evidence="1">DUF2716 domain-containing protein</fullName>
    </submittedName>
</protein>
<sequence length="166" mass="19186">MEQFAWAELEVDLRREVWLEFVAEFDFDAKAMPAFTEPVPSITWSLPRDGPIPLKPVAQLVCDVLRECVEYWDSMFHHDVWHPSAQYRPHRVVDVEDLEGWEYSHYPYRDFSIFVSKDMTFGVVGNPLEDTICFFGAPPVSAVTRLNNGVLTQILRCDGTFVGMPR</sequence>